<dbReference type="PANTHER" id="PTHR43684:SF1">
    <property type="entry name" value="ENOYL-COA DELTA ISOMERASE 2"/>
    <property type="match status" value="1"/>
</dbReference>
<evidence type="ECO:0000256" key="3">
    <source>
        <dbReference type="ARBA" id="ARBA00023235"/>
    </source>
</evidence>
<keyword evidence="5" id="KW-1185">Reference proteome</keyword>
<protein>
    <submittedName>
        <fullName evidence="4">Enoyl-CoA hydratase</fullName>
    </submittedName>
</protein>
<evidence type="ECO:0000313" key="4">
    <source>
        <dbReference type="EMBL" id="GAA5167500.1"/>
    </source>
</evidence>
<sequence>MSDLLVNDEDGLRTITLNRPAKRNAITMAMYAGLADALAEATENPDIRVVLLTGSGGSFTAGNDLKDMAANPPTGDDAPPLRFLAALHALRPVLVAEVDGPAIGVGTTVLPHCDLAYASARAVFRLPFVDLGLVPEAASTLLLPRLVGARKAAELMLFGEPFDAAEALGMGLLNAVAPDAEALREMVSGRVAALTGKPSAALAATKRLLRDEQAGTVSERLELDRKVFQSLLRGVKPPDAHP</sequence>
<dbReference type="PANTHER" id="PTHR43684">
    <property type="match status" value="1"/>
</dbReference>
<reference evidence="5" key="1">
    <citation type="journal article" date="2019" name="Int. J. Syst. Evol. Microbiol.">
        <title>The Global Catalogue of Microorganisms (GCM) 10K type strain sequencing project: providing services to taxonomists for standard genome sequencing and annotation.</title>
        <authorList>
            <consortium name="The Broad Institute Genomics Platform"/>
            <consortium name="The Broad Institute Genome Sequencing Center for Infectious Disease"/>
            <person name="Wu L."/>
            <person name="Ma J."/>
        </authorList>
    </citation>
    <scope>NUCLEOTIDE SEQUENCE [LARGE SCALE GENOMIC DNA]</scope>
    <source>
        <strain evidence="5">JCM 18303</strain>
    </source>
</reference>
<evidence type="ECO:0000256" key="1">
    <source>
        <dbReference type="ARBA" id="ARBA00004275"/>
    </source>
</evidence>
<organism evidence="4 5">
    <name type="scientific">Pseudonocardia eucalypti</name>
    <dbReference type="NCBI Taxonomy" id="648755"/>
    <lineage>
        <taxon>Bacteria</taxon>
        <taxon>Bacillati</taxon>
        <taxon>Actinomycetota</taxon>
        <taxon>Actinomycetes</taxon>
        <taxon>Pseudonocardiales</taxon>
        <taxon>Pseudonocardiaceae</taxon>
        <taxon>Pseudonocardia</taxon>
    </lineage>
</organism>
<evidence type="ECO:0000256" key="2">
    <source>
        <dbReference type="ARBA" id="ARBA00023140"/>
    </source>
</evidence>
<accession>A0ABP9QUK8</accession>
<dbReference type="Pfam" id="PF00378">
    <property type="entry name" value="ECH_1"/>
    <property type="match status" value="1"/>
</dbReference>
<keyword evidence="3" id="KW-0413">Isomerase</keyword>
<keyword evidence="2" id="KW-0576">Peroxisome</keyword>
<dbReference type="InterPro" id="IPR051053">
    <property type="entry name" value="ECH/Chromodomain_protein"/>
</dbReference>
<dbReference type="InterPro" id="IPR001753">
    <property type="entry name" value="Enoyl-CoA_hydra/iso"/>
</dbReference>
<proteinExistence type="predicted"/>
<gene>
    <name evidence="4" type="ORF">GCM10023321_60340</name>
</gene>
<dbReference type="CDD" id="cd06558">
    <property type="entry name" value="crotonase-like"/>
    <property type="match status" value="1"/>
</dbReference>
<dbReference type="SUPFAM" id="SSF52096">
    <property type="entry name" value="ClpP/crotonase"/>
    <property type="match status" value="1"/>
</dbReference>
<dbReference type="Gene3D" id="3.90.226.10">
    <property type="entry name" value="2-enoyl-CoA Hydratase, Chain A, domain 1"/>
    <property type="match status" value="1"/>
</dbReference>
<dbReference type="Proteomes" id="UP001428817">
    <property type="component" value="Unassembled WGS sequence"/>
</dbReference>
<comment type="subcellular location">
    <subcellularLocation>
        <location evidence="1">Peroxisome</location>
    </subcellularLocation>
</comment>
<evidence type="ECO:0000313" key="5">
    <source>
        <dbReference type="Proteomes" id="UP001428817"/>
    </source>
</evidence>
<comment type="caution">
    <text evidence="4">The sequence shown here is derived from an EMBL/GenBank/DDBJ whole genome shotgun (WGS) entry which is preliminary data.</text>
</comment>
<dbReference type="InterPro" id="IPR029045">
    <property type="entry name" value="ClpP/crotonase-like_dom_sf"/>
</dbReference>
<dbReference type="EMBL" id="BAABJP010000037">
    <property type="protein sequence ID" value="GAA5167500.1"/>
    <property type="molecule type" value="Genomic_DNA"/>
</dbReference>
<name>A0ABP9QUK8_9PSEU</name>
<dbReference type="RefSeq" id="WP_185059884.1">
    <property type="nucleotide sequence ID" value="NZ_BAABJP010000037.1"/>
</dbReference>